<accession>A0AAW4XES8</accession>
<dbReference type="Proteomes" id="UP001198630">
    <property type="component" value="Unassembled WGS sequence"/>
</dbReference>
<dbReference type="PANTHER" id="PTHR33371">
    <property type="entry name" value="INTERMEMBRANE PHOSPHOLIPID TRANSPORT SYSTEM BINDING PROTEIN MLAD-RELATED"/>
    <property type="match status" value="1"/>
</dbReference>
<dbReference type="PANTHER" id="PTHR33371:SF4">
    <property type="entry name" value="INTERMEMBRANE PHOSPHOLIPID TRANSPORT SYSTEM BINDING PROTEIN MLAD"/>
    <property type="match status" value="1"/>
</dbReference>
<feature type="chain" id="PRO_5043890608" evidence="1">
    <location>
        <begin position="24"/>
        <end position="367"/>
    </location>
</feature>
<dbReference type="EMBL" id="JAJNCO010000005">
    <property type="protein sequence ID" value="MCD2111628.1"/>
    <property type="molecule type" value="Genomic_DNA"/>
</dbReference>
<dbReference type="InterPro" id="IPR003399">
    <property type="entry name" value="Mce/MlaD"/>
</dbReference>
<dbReference type="RefSeq" id="WP_230790332.1">
    <property type="nucleotide sequence ID" value="NZ_JAJNCO010000005.1"/>
</dbReference>
<comment type="caution">
    <text evidence="3">The sequence shown here is derived from an EMBL/GenBank/DDBJ whole genome shotgun (WGS) entry which is preliminary data.</text>
</comment>
<dbReference type="Pfam" id="PF02470">
    <property type="entry name" value="MlaD"/>
    <property type="match status" value="1"/>
</dbReference>
<evidence type="ECO:0000313" key="3">
    <source>
        <dbReference type="EMBL" id="MCD2111628.1"/>
    </source>
</evidence>
<evidence type="ECO:0000259" key="2">
    <source>
        <dbReference type="Pfam" id="PF02470"/>
    </source>
</evidence>
<keyword evidence="1" id="KW-0732">Signal</keyword>
<evidence type="ECO:0000256" key="1">
    <source>
        <dbReference type="SAM" id="SignalP"/>
    </source>
</evidence>
<dbReference type="GO" id="GO:0005576">
    <property type="term" value="C:extracellular region"/>
    <property type="evidence" value="ECO:0007669"/>
    <property type="project" value="TreeGrafter"/>
</dbReference>
<feature type="signal peptide" evidence="1">
    <location>
        <begin position="1"/>
        <end position="23"/>
    </location>
</feature>
<name>A0AAW4XES8_RHORH</name>
<evidence type="ECO:0000313" key="4">
    <source>
        <dbReference type="Proteomes" id="UP001198630"/>
    </source>
</evidence>
<dbReference type="AlphaFoldDB" id="A0AAW4XES8"/>
<protein>
    <submittedName>
        <fullName evidence="3">MlaD family protein</fullName>
    </submittedName>
</protein>
<dbReference type="InterPro" id="IPR052336">
    <property type="entry name" value="MlaD_Phospholipid_Transporter"/>
</dbReference>
<proteinExistence type="predicted"/>
<feature type="domain" description="Mce/MlaD" evidence="2">
    <location>
        <begin position="39"/>
        <end position="110"/>
    </location>
</feature>
<organism evidence="3 4">
    <name type="scientific">Rhodococcus rhodochrous</name>
    <dbReference type="NCBI Taxonomy" id="1829"/>
    <lineage>
        <taxon>Bacteria</taxon>
        <taxon>Bacillati</taxon>
        <taxon>Actinomycetota</taxon>
        <taxon>Actinomycetes</taxon>
        <taxon>Mycobacteriales</taxon>
        <taxon>Nocardiaceae</taxon>
        <taxon>Rhodococcus</taxon>
    </lineage>
</organism>
<reference evidence="3" key="1">
    <citation type="submission" date="2021-11" db="EMBL/GenBank/DDBJ databases">
        <title>Development of a sustainable strategy for remediation of hydrocarbon-contaminated territories based on the waste exchange concept.</title>
        <authorList>
            <person name="Elkin A."/>
        </authorList>
    </citation>
    <scope>NUCLEOTIDE SEQUENCE</scope>
    <source>
        <strain evidence="3">IEGM 757</strain>
    </source>
</reference>
<gene>
    <name evidence="3" type="ORF">LQ384_11015</name>
</gene>
<sequence length="367" mass="38243">MKRTKTLATVAVAVTTIVGTCGAGVAAAQPLKRGAEPATYCVEMPDSVGLYPGNPVTQMGFPVGKVDSVEQKSTHVEVRFTTDGGRVFPADVRAVTRSKSILADRSLELVGNYESGPQLAPESCIPLANSYTPKTISEVVGSAADFIEALAPEAGDETVEMAITGLNEALRGQGENARQMMLHAANAMENPDGFIADIGSSISNMAPLTEEALVQWAAVKNIADNMPKVVSDAMSLWPGTIDVCVGIGWLVALLDDIQRNYGDDIWPFVHGQAVEAVKLAAQQSGSLGDLVSTIPSMSTAVSAQTRDAGALSVEYTPPQIALSDDEAARLCEVLESLSPGSCKGAGTGSRVTPEGLMNLLNPIGAAR</sequence>